<feature type="region of interest" description="Disordered" evidence="1">
    <location>
        <begin position="1"/>
        <end position="61"/>
    </location>
</feature>
<comment type="caution">
    <text evidence="2">The sequence shown here is derived from an EMBL/GenBank/DDBJ whole genome shotgun (WGS) entry which is preliminary data.</text>
</comment>
<sequence length="61" mass="6702">MSDDTFTAPIADRAPTPDEARAAERSVDEVDVDRVGEHYRAEAERGARMRGEGEIEGVEPD</sequence>
<keyword evidence="3" id="KW-1185">Reference proteome</keyword>
<protein>
    <submittedName>
        <fullName evidence="2">Uncharacterized protein</fullName>
    </submittedName>
</protein>
<evidence type="ECO:0000313" key="3">
    <source>
        <dbReference type="Proteomes" id="UP000294558"/>
    </source>
</evidence>
<reference evidence="2 3" key="1">
    <citation type="submission" date="2019-03" db="EMBL/GenBank/DDBJ databases">
        <title>Sequencing the genomes of 1000 actinobacteria strains.</title>
        <authorList>
            <person name="Klenk H.-P."/>
        </authorList>
    </citation>
    <scope>NUCLEOTIDE SEQUENCE [LARGE SCALE GENOMIC DNA]</scope>
    <source>
        <strain evidence="2 3">DSM 18936</strain>
    </source>
</reference>
<name>A0A4R7I4Q7_9ACTN</name>
<proteinExistence type="predicted"/>
<dbReference type="Proteomes" id="UP000294558">
    <property type="component" value="Unassembled WGS sequence"/>
</dbReference>
<feature type="compositionally biased region" description="Basic and acidic residues" evidence="1">
    <location>
        <begin position="15"/>
        <end position="53"/>
    </location>
</feature>
<evidence type="ECO:0000256" key="1">
    <source>
        <dbReference type="SAM" id="MobiDB-lite"/>
    </source>
</evidence>
<organism evidence="2 3">
    <name type="scientific">Ilumatobacter fluminis</name>
    <dbReference type="NCBI Taxonomy" id="467091"/>
    <lineage>
        <taxon>Bacteria</taxon>
        <taxon>Bacillati</taxon>
        <taxon>Actinomycetota</taxon>
        <taxon>Acidimicrobiia</taxon>
        <taxon>Acidimicrobiales</taxon>
        <taxon>Ilumatobacteraceae</taxon>
        <taxon>Ilumatobacter</taxon>
    </lineage>
</organism>
<dbReference type="AlphaFoldDB" id="A0A4R7I4Q7"/>
<evidence type="ECO:0000313" key="2">
    <source>
        <dbReference type="EMBL" id="TDT18672.1"/>
    </source>
</evidence>
<accession>A0A4R7I4Q7</accession>
<gene>
    <name evidence="2" type="ORF">BDK89_4302</name>
</gene>
<dbReference type="EMBL" id="SOAU01000001">
    <property type="protein sequence ID" value="TDT18672.1"/>
    <property type="molecule type" value="Genomic_DNA"/>
</dbReference>
<dbReference type="RefSeq" id="WP_133870877.1">
    <property type="nucleotide sequence ID" value="NZ_SOAU01000001.1"/>
</dbReference>